<keyword evidence="2" id="KW-0472">Membrane</keyword>
<dbReference type="OrthoDB" id="405906at2759"/>
<dbReference type="PANTHER" id="PTHR37013">
    <property type="entry name" value="INTEGRAL MEMBRANE PROTEIN (AFU_ORTHOLOGUE AFUA_1G05950)-RELATED"/>
    <property type="match status" value="1"/>
</dbReference>
<feature type="region of interest" description="Disordered" evidence="1">
    <location>
        <begin position="1"/>
        <end position="21"/>
    </location>
</feature>
<feature type="transmembrane region" description="Helical" evidence="2">
    <location>
        <begin position="30"/>
        <end position="48"/>
    </location>
</feature>
<dbReference type="InterPro" id="IPR056120">
    <property type="entry name" value="DUF7703"/>
</dbReference>
<feature type="compositionally biased region" description="Polar residues" evidence="1">
    <location>
        <begin position="1"/>
        <end position="18"/>
    </location>
</feature>
<sequence>MSSAITLASSTSWTSPGAGTTGGYDGKSDTLRTFTVFMAGLAIVSMPISFKRRSTHHLITRAQADAGHIQYNACELIIMIFLTFSRFRGMYFWSLLIAATGIIPNALGLMLKFMNVTASGNVKWLSIILVHHRLVAYDHRTITGPVVEATPYRQREER</sequence>
<reference evidence="4 5" key="2">
    <citation type="journal article" date="2012" name="PLoS Pathog.">
        <title>Diverse lifestyles and strategies of plant pathogenesis encoded in the genomes of eighteen Dothideomycetes fungi.</title>
        <authorList>
            <person name="Ohm R.A."/>
            <person name="Feau N."/>
            <person name="Henrissat B."/>
            <person name="Schoch C.L."/>
            <person name="Horwitz B.A."/>
            <person name="Barry K.W."/>
            <person name="Condon B.J."/>
            <person name="Copeland A.C."/>
            <person name="Dhillon B."/>
            <person name="Glaser F."/>
            <person name="Hesse C.N."/>
            <person name="Kosti I."/>
            <person name="LaButti K."/>
            <person name="Lindquist E.A."/>
            <person name="Lucas S."/>
            <person name="Salamov A.A."/>
            <person name="Bradshaw R.E."/>
            <person name="Ciuffetti L."/>
            <person name="Hamelin R.C."/>
            <person name="Kema G.H.J."/>
            <person name="Lawrence C."/>
            <person name="Scott J.A."/>
            <person name="Spatafora J.W."/>
            <person name="Turgeon B.G."/>
            <person name="de Wit P.J.G.M."/>
            <person name="Zhong S."/>
            <person name="Goodwin S.B."/>
            <person name="Grigoriev I.V."/>
        </authorList>
    </citation>
    <scope>NUCLEOTIDE SEQUENCE [LARGE SCALE GENOMIC DNA]</scope>
    <source>
        <strain evidence="5">NZE10 / CBS 128990</strain>
    </source>
</reference>
<protein>
    <recommendedName>
        <fullName evidence="3">DUF7703 domain-containing protein</fullName>
    </recommendedName>
</protein>
<evidence type="ECO:0000256" key="1">
    <source>
        <dbReference type="SAM" id="MobiDB-lite"/>
    </source>
</evidence>
<keyword evidence="2" id="KW-1133">Transmembrane helix</keyword>
<evidence type="ECO:0000313" key="5">
    <source>
        <dbReference type="Proteomes" id="UP000016933"/>
    </source>
</evidence>
<accession>M2YKF3</accession>
<reference evidence="5" key="1">
    <citation type="journal article" date="2012" name="PLoS Genet.">
        <title>The genomes of the fungal plant pathogens Cladosporium fulvum and Dothistroma septosporum reveal adaptation to different hosts and lifestyles but also signatures of common ancestry.</title>
        <authorList>
            <person name="de Wit P.J.G.M."/>
            <person name="van der Burgt A."/>
            <person name="Oekmen B."/>
            <person name="Stergiopoulos I."/>
            <person name="Abd-Elsalam K.A."/>
            <person name="Aerts A.L."/>
            <person name="Bahkali A.H."/>
            <person name="Beenen H.G."/>
            <person name="Chettri P."/>
            <person name="Cox M.P."/>
            <person name="Datema E."/>
            <person name="de Vries R.P."/>
            <person name="Dhillon B."/>
            <person name="Ganley A.R."/>
            <person name="Griffiths S.A."/>
            <person name="Guo Y."/>
            <person name="Hamelin R.C."/>
            <person name="Henrissat B."/>
            <person name="Kabir M.S."/>
            <person name="Jashni M.K."/>
            <person name="Kema G."/>
            <person name="Klaubauf S."/>
            <person name="Lapidus A."/>
            <person name="Levasseur A."/>
            <person name="Lindquist E."/>
            <person name="Mehrabi R."/>
            <person name="Ohm R.A."/>
            <person name="Owen T.J."/>
            <person name="Salamov A."/>
            <person name="Schwelm A."/>
            <person name="Schijlen E."/>
            <person name="Sun H."/>
            <person name="van den Burg H.A."/>
            <person name="van Ham R.C.H.J."/>
            <person name="Zhang S."/>
            <person name="Goodwin S.B."/>
            <person name="Grigoriev I.V."/>
            <person name="Collemare J."/>
            <person name="Bradshaw R.E."/>
        </authorList>
    </citation>
    <scope>NUCLEOTIDE SEQUENCE [LARGE SCALE GENOMIC DNA]</scope>
    <source>
        <strain evidence="5">NZE10 / CBS 128990</strain>
    </source>
</reference>
<dbReference type="EMBL" id="KB446545">
    <property type="protein sequence ID" value="EME39451.1"/>
    <property type="molecule type" value="Genomic_DNA"/>
</dbReference>
<dbReference type="HOGENOM" id="CLU_1669356_0_0_1"/>
<dbReference type="PANTHER" id="PTHR37013:SF3">
    <property type="entry name" value="INTEGRAL MEMBRANE PROTEIN (AFU_ORTHOLOGUE AFUA_1G05950)"/>
    <property type="match status" value="1"/>
</dbReference>
<keyword evidence="2" id="KW-0812">Transmembrane</keyword>
<evidence type="ECO:0000313" key="4">
    <source>
        <dbReference type="EMBL" id="EME39451.1"/>
    </source>
</evidence>
<dbReference type="Pfam" id="PF24802">
    <property type="entry name" value="DUF7703"/>
    <property type="match status" value="1"/>
</dbReference>
<proteinExistence type="predicted"/>
<keyword evidence="5" id="KW-1185">Reference proteome</keyword>
<feature type="transmembrane region" description="Helical" evidence="2">
    <location>
        <begin position="91"/>
        <end position="111"/>
    </location>
</feature>
<dbReference type="STRING" id="675120.M2YKF3"/>
<name>M2YKF3_DOTSN</name>
<dbReference type="Proteomes" id="UP000016933">
    <property type="component" value="Unassembled WGS sequence"/>
</dbReference>
<gene>
    <name evidence="4" type="ORF">DOTSEDRAFT_28600</name>
</gene>
<feature type="domain" description="DUF7703" evidence="3">
    <location>
        <begin position="66"/>
        <end position="127"/>
    </location>
</feature>
<dbReference type="AlphaFoldDB" id="M2YKF3"/>
<organism evidence="4 5">
    <name type="scientific">Dothistroma septosporum (strain NZE10 / CBS 128990)</name>
    <name type="common">Red band needle blight fungus</name>
    <name type="synonym">Mycosphaerella pini</name>
    <dbReference type="NCBI Taxonomy" id="675120"/>
    <lineage>
        <taxon>Eukaryota</taxon>
        <taxon>Fungi</taxon>
        <taxon>Dikarya</taxon>
        <taxon>Ascomycota</taxon>
        <taxon>Pezizomycotina</taxon>
        <taxon>Dothideomycetes</taxon>
        <taxon>Dothideomycetidae</taxon>
        <taxon>Mycosphaerellales</taxon>
        <taxon>Mycosphaerellaceae</taxon>
        <taxon>Dothistroma</taxon>
    </lineage>
</organism>
<evidence type="ECO:0000256" key="2">
    <source>
        <dbReference type="SAM" id="Phobius"/>
    </source>
</evidence>
<evidence type="ECO:0000259" key="3">
    <source>
        <dbReference type="Pfam" id="PF24802"/>
    </source>
</evidence>